<dbReference type="EMBL" id="JBHUOZ010000001">
    <property type="protein sequence ID" value="MFD2918570.1"/>
    <property type="molecule type" value="Genomic_DNA"/>
</dbReference>
<feature type="domain" description="Methyltransferase type 11" evidence="2">
    <location>
        <begin position="126"/>
        <end position="194"/>
    </location>
</feature>
<dbReference type="Gene3D" id="3.40.50.150">
    <property type="entry name" value="Vaccinia Virus protein VP39"/>
    <property type="match status" value="1"/>
</dbReference>
<dbReference type="Proteomes" id="UP001597511">
    <property type="component" value="Unassembled WGS sequence"/>
</dbReference>
<proteinExistence type="predicted"/>
<evidence type="ECO:0000256" key="1">
    <source>
        <dbReference type="SAM" id="Phobius"/>
    </source>
</evidence>
<keyword evidence="1" id="KW-0472">Membrane</keyword>
<keyword evidence="3" id="KW-0808">Transferase</keyword>
<keyword evidence="4" id="KW-1185">Reference proteome</keyword>
<reference evidence="4" key="1">
    <citation type="journal article" date="2019" name="Int. J. Syst. Evol. Microbiol.">
        <title>The Global Catalogue of Microorganisms (GCM) 10K type strain sequencing project: providing services to taxonomists for standard genome sequencing and annotation.</title>
        <authorList>
            <consortium name="The Broad Institute Genomics Platform"/>
            <consortium name="The Broad Institute Genome Sequencing Center for Infectious Disease"/>
            <person name="Wu L."/>
            <person name="Ma J."/>
        </authorList>
    </citation>
    <scope>NUCLEOTIDE SEQUENCE [LARGE SCALE GENOMIC DNA]</scope>
    <source>
        <strain evidence="4">KCTC 23299</strain>
    </source>
</reference>
<dbReference type="SUPFAM" id="SSF53335">
    <property type="entry name" value="S-adenosyl-L-methionine-dependent methyltransferases"/>
    <property type="match status" value="1"/>
</dbReference>
<keyword evidence="1" id="KW-1133">Transmembrane helix</keyword>
<evidence type="ECO:0000313" key="4">
    <source>
        <dbReference type="Proteomes" id="UP001597511"/>
    </source>
</evidence>
<dbReference type="InterPro" id="IPR029063">
    <property type="entry name" value="SAM-dependent_MTases_sf"/>
</dbReference>
<dbReference type="RefSeq" id="WP_386094901.1">
    <property type="nucleotide sequence ID" value="NZ_JBHUOZ010000001.1"/>
</dbReference>
<keyword evidence="1" id="KW-0812">Transmembrane</keyword>
<dbReference type="Pfam" id="PF08241">
    <property type="entry name" value="Methyltransf_11"/>
    <property type="match status" value="1"/>
</dbReference>
<dbReference type="GO" id="GO:0032259">
    <property type="term" value="P:methylation"/>
    <property type="evidence" value="ECO:0007669"/>
    <property type="project" value="UniProtKB-KW"/>
</dbReference>
<dbReference type="GO" id="GO:0008168">
    <property type="term" value="F:methyltransferase activity"/>
    <property type="evidence" value="ECO:0007669"/>
    <property type="project" value="UniProtKB-KW"/>
</dbReference>
<feature type="transmembrane region" description="Helical" evidence="1">
    <location>
        <begin position="46"/>
        <end position="68"/>
    </location>
</feature>
<accession>A0ABW5ZZY6</accession>
<dbReference type="InterPro" id="IPR013216">
    <property type="entry name" value="Methyltransf_11"/>
</dbReference>
<evidence type="ECO:0000259" key="2">
    <source>
        <dbReference type="Pfam" id="PF08241"/>
    </source>
</evidence>
<keyword evidence="3" id="KW-0489">Methyltransferase</keyword>
<sequence length="253" mass="29102">MTNRTKYQGVTNIIRFNWHFYMLAIVAVLAFFLIKTYLPFLLQQIGIWAIAVAVLTIVISLAISFYIYDRSGLYRLSWLDNDLTNDRARILTVNAGFDETSALIAAKYPKAQITICDFYNPVRHTEVSIKRARKAYPPDPGTIPVSTNHLPFPDNHFDKTVAVLSAHEIRNEAERIAFFKELKRVTTPSGHIYVTEHLRDRYNFFAYTIGFLHFHAKKTWLNTFARAGLVVQQEIKTTPFITTFILQAHGNTL</sequence>
<feature type="transmembrane region" description="Helical" evidence="1">
    <location>
        <begin position="20"/>
        <end position="40"/>
    </location>
</feature>
<organism evidence="3 4">
    <name type="scientific">Terrimonas rubra</name>
    <dbReference type="NCBI Taxonomy" id="1035890"/>
    <lineage>
        <taxon>Bacteria</taxon>
        <taxon>Pseudomonadati</taxon>
        <taxon>Bacteroidota</taxon>
        <taxon>Chitinophagia</taxon>
        <taxon>Chitinophagales</taxon>
        <taxon>Chitinophagaceae</taxon>
        <taxon>Terrimonas</taxon>
    </lineage>
</organism>
<protein>
    <submittedName>
        <fullName evidence="3">Methyltransferase domain-containing protein</fullName>
    </submittedName>
</protein>
<comment type="caution">
    <text evidence="3">The sequence shown here is derived from an EMBL/GenBank/DDBJ whole genome shotgun (WGS) entry which is preliminary data.</text>
</comment>
<evidence type="ECO:0000313" key="3">
    <source>
        <dbReference type="EMBL" id="MFD2918570.1"/>
    </source>
</evidence>
<gene>
    <name evidence="3" type="ORF">ACFS6H_02540</name>
</gene>
<name>A0ABW5ZZY6_9BACT</name>